<evidence type="ECO:0008006" key="5">
    <source>
        <dbReference type="Google" id="ProtNLM"/>
    </source>
</evidence>
<organism evidence="3 4">
    <name type="scientific">Algoriphagus boritolerans DSM 17298 = JCM 18970</name>
    <dbReference type="NCBI Taxonomy" id="1120964"/>
    <lineage>
        <taxon>Bacteria</taxon>
        <taxon>Pseudomonadati</taxon>
        <taxon>Bacteroidota</taxon>
        <taxon>Cytophagia</taxon>
        <taxon>Cytophagales</taxon>
        <taxon>Cyclobacteriaceae</taxon>
        <taxon>Algoriphagus</taxon>
    </lineage>
</organism>
<evidence type="ECO:0000313" key="3">
    <source>
        <dbReference type="EMBL" id="SEF48753.1"/>
    </source>
</evidence>
<dbReference type="SUPFAM" id="SSF48371">
    <property type="entry name" value="ARM repeat"/>
    <property type="match status" value="1"/>
</dbReference>
<dbReference type="OrthoDB" id="835661at2"/>
<accession>A0A1H5SDK6</accession>
<name>A0A1H5SDK6_9BACT</name>
<sequence length="526" mass="60298">MKKILFLHLSSWIFLFAFSNANAQEVFLPNNSEELADFLALQGEVPNLSYRFYVSDPAIPDSLLSNSLFSFTQTDSGFVSASGTDFGAIDSASKMLSESNLNFRIQYLLFSEESTFSASRTYLENLAKSGDFLFKTEEVEPSSDIVSLAAYAHYTPLQKFKLKFIADLKLFIVSLIILLFFLVAFTMITFMLIMKAKKSKKEYLLKEYDRLIVDPLTSLLFEKELEEIIDLDRVTINDYFPESMLSKPLFKEVLIDRIIGLNKKMKGEFKEKLKALYRKLDLDKRSIDSLKSNRWDKVTMGLVQINEMDLVEALPRVKYHANSSNFQVRTQAVATLLNLSEKVDLTFLRDQTFPLSLWQQMNYLRIIRFVSHQKNLKLEILFDSQNQSIRIFGYKLVKMLGRVDLIEVVAALAPDVSDEEKIEILEIYATLGVHMEVDFINKCLKSENRSLVLAASKTAAVVGNAESAAILSELIRKELVFRRKHSLLKCLYELDKDSFEEVSASSQDEEVAQIKRHILDPMLQHV</sequence>
<feature type="signal peptide" evidence="2">
    <location>
        <begin position="1"/>
        <end position="23"/>
    </location>
</feature>
<dbReference type="Proteomes" id="UP000236736">
    <property type="component" value="Unassembled WGS sequence"/>
</dbReference>
<evidence type="ECO:0000313" key="4">
    <source>
        <dbReference type="Proteomes" id="UP000236736"/>
    </source>
</evidence>
<keyword evidence="1" id="KW-1133">Transmembrane helix</keyword>
<dbReference type="STRING" id="1120964.GCA_001313265_04806"/>
<evidence type="ECO:0000256" key="1">
    <source>
        <dbReference type="SAM" id="Phobius"/>
    </source>
</evidence>
<dbReference type="InterPro" id="IPR016024">
    <property type="entry name" value="ARM-type_fold"/>
</dbReference>
<feature type="transmembrane region" description="Helical" evidence="1">
    <location>
        <begin position="170"/>
        <end position="193"/>
    </location>
</feature>
<dbReference type="EMBL" id="FNVR01000001">
    <property type="protein sequence ID" value="SEF48753.1"/>
    <property type="molecule type" value="Genomic_DNA"/>
</dbReference>
<dbReference type="AlphaFoldDB" id="A0A1H5SDK6"/>
<keyword evidence="2" id="KW-0732">Signal</keyword>
<keyword evidence="1" id="KW-0812">Transmembrane</keyword>
<reference evidence="4" key="1">
    <citation type="submission" date="2016-10" db="EMBL/GenBank/DDBJ databases">
        <authorList>
            <person name="Varghese N."/>
            <person name="Submissions S."/>
        </authorList>
    </citation>
    <scope>NUCLEOTIDE SEQUENCE [LARGE SCALE GENOMIC DNA]</scope>
    <source>
        <strain evidence="4">DSM 17298</strain>
    </source>
</reference>
<keyword evidence="4" id="KW-1185">Reference proteome</keyword>
<protein>
    <recommendedName>
        <fullName evidence="5">HEAT repeat-containing protein</fullName>
    </recommendedName>
</protein>
<dbReference type="RefSeq" id="WP_103923107.1">
    <property type="nucleotide sequence ID" value="NZ_FNVR01000001.1"/>
</dbReference>
<feature type="chain" id="PRO_5009283865" description="HEAT repeat-containing protein" evidence="2">
    <location>
        <begin position="24"/>
        <end position="526"/>
    </location>
</feature>
<evidence type="ECO:0000256" key="2">
    <source>
        <dbReference type="SAM" id="SignalP"/>
    </source>
</evidence>
<proteinExistence type="predicted"/>
<gene>
    <name evidence="3" type="ORF">SAMN03080598_00407</name>
</gene>
<keyword evidence="1" id="KW-0472">Membrane</keyword>